<dbReference type="InterPro" id="IPR004099">
    <property type="entry name" value="Pyr_nucl-diS_OxRdtase_dimer"/>
</dbReference>
<dbReference type="Proteomes" id="UP001500567">
    <property type="component" value="Unassembled WGS sequence"/>
</dbReference>
<feature type="transmembrane region" description="Helical" evidence="10">
    <location>
        <begin position="12"/>
        <end position="31"/>
    </location>
</feature>
<dbReference type="Pfam" id="PF02852">
    <property type="entry name" value="Pyr_redox_dim"/>
    <property type="match status" value="1"/>
</dbReference>
<feature type="domain" description="FAD/NAD(P)-binding" evidence="12">
    <location>
        <begin position="10"/>
        <end position="322"/>
    </location>
</feature>
<reference evidence="14" key="1">
    <citation type="journal article" date="2019" name="Int. J. Syst. Evol. Microbiol.">
        <title>The Global Catalogue of Microorganisms (GCM) 10K type strain sequencing project: providing services to taxonomists for standard genome sequencing and annotation.</title>
        <authorList>
            <consortium name="The Broad Institute Genomics Platform"/>
            <consortium name="The Broad Institute Genome Sequencing Center for Infectious Disease"/>
            <person name="Wu L."/>
            <person name="Ma J."/>
        </authorList>
    </citation>
    <scope>NUCLEOTIDE SEQUENCE [LARGE SCALE GENOMIC DNA]</scope>
    <source>
        <strain evidence="14">JCM 17224</strain>
    </source>
</reference>
<evidence type="ECO:0000256" key="1">
    <source>
        <dbReference type="ARBA" id="ARBA00001974"/>
    </source>
</evidence>
<keyword evidence="6 9" id="KW-0560">Oxidoreductase</keyword>
<dbReference type="PIRSF" id="PIRSF000350">
    <property type="entry name" value="Mercury_reductase_MerA"/>
    <property type="match status" value="1"/>
</dbReference>
<keyword evidence="10" id="KW-0472">Membrane</keyword>
<dbReference type="InterPro" id="IPR001100">
    <property type="entry name" value="Pyr_nuc-diS_OxRdtase"/>
</dbReference>
<keyword evidence="8 9" id="KW-0676">Redox-active center</keyword>
<dbReference type="Gene3D" id="3.50.50.60">
    <property type="entry name" value="FAD/NAD(P)-binding domain"/>
    <property type="match status" value="2"/>
</dbReference>
<evidence type="ECO:0000256" key="6">
    <source>
        <dbReference type="ARBA" id="ARBA00023002"/>
    </source>
</evidence>
<dbReference type="RefSeq" id="WP_345074716.1">
    <property type="nucleotide sequence ID" value="NZ_BAABDJ010000038.1"/>
</dbReference>
<dbReference type="InterPro" id="IPR012999">
    <property type="entry name" value="Pyr_OxRdtase_I_AS"/>
</dbReference>
<evidence type="ECO:0000313" key="13">
    <source>
        <dbReference type="EMBL" id="GAA4017857.1"/>
    </source>
</evidence>
<keyword evidence="10" id="KW-1133">Transmembrane helix</keyword>
<dbReference type="EMBL" id="BAABDJ010000038">
    <property type="protein sequence ID" value="GAA4017857.1"/>
    <property type="molecule type" value="Genomic_DNA"/>
</dbReference>
<keyword evidence="10" id="KW-0812">Transmembrane</keyword>
<keyword evidence="14" id="KW-1185">Reference proteome</keyword>
<comment type="caution">
    <text evidence="13">The sequence shown here is derived from an EMBL/GenBank/DDBJ whole genome shotgun (WGS) entry which is preliminary data.</text>
</comment>
<dbReference type="PANTHER" id="PTHR43014:SF4">
    <property type="entry name" value="PYRIDINE NUCLEOTIDE-DISULFIDE OXIDOREDUCTASE RCLA-RELATED"/>
    <property type="match status" value="1"/>
</dbReference>
<comment type="similarity">
    <text evidence="2 9">Belongs to the class-I pyridine nucleotide-disulfide oxidoreductase family.</text>
</comment>
<proteinExistence type="inferred from homology"/>
<dbReference type="Pfam" id="PF07992">
    <property type="entry name" value="Pyr_redox_2"/>
    <property type="match status" value="1"/>
</dbReference>
<evidence type="ECO:0000256" key="9">
    <source>
        <dbReference type="RuleBase" id="RU003691"/>
    </source>
</evidence>
<gene>
    <name evidence="13" type="ORF">GCM10022408_34400</name>
</gene>
<dbReference type="InterPro" id="IPR023753">
    <property type="entry name" value="FAD/NAD-binding_dom"/>
</dbReference>
<keyword evidence="3 9" id="KW-0285">Flavoprotein</keyword>
<dbReference type="PANTHER" id="PTHR43014">
    <property type="entry name" value="MERCURIC REDUCTASE"/>
    <property type="match status" value="1"/>
</dbReference>
<evidence type="ECO:0000256" key="7">
    <source>
        <dbReference type="ARBA" id="ARBA00023157"/>
    </source>
</evidence>
<dbReference type="PRINTS" id="PR00368">
    <property type="entry name" value="FADPNR"/>
</dbReference>
<keyword evidence="7" id="KW-1015">Disulfide bond</keyword>
<evidence type="ECO:0000259" key="12">
    <source>
        <dbReference type="Pfam" id="PF07992"/>
    </source>
</evidence>
<organism evidence="13 14">
    <name type="scientific">Hymenobacter fastidiosus</name>
    <dbReference type="NCBI Taxonomy" id="486264"/>
    <lineage>
        <taxon>Bacteria</taxon>
        <taxon>Pseudomonadati</taxon>
        <taxon>Bacteroidota</taxon>
        <taxon>Cytophagia</taxon>
        <taxon>Cytophagales</taxon>
        <taxon>Hymenobacteraceae</taxon>
        <taxon>Hymenobacter</taxon>
    </lineage>
</organism>
<accession>A0ABP7SXJ2</accession>
<keyword evidence="4 9" id="KW-0274">FAD</keyword>
<dbReference type="SUPFAM" id="SSF55424">
    <property type="entry name" value="FAD/NAD-linked reductases, dimerisation (C-terminal) domain"/>
    <property type="match status" value="1"/>
</dbReference>
<evidence type="ECO:0000256" key="3">
    <source>
        <dbReference type="ARBA" id="ARBA00022630"/>
    </source>
</evidence>
<dbReference type="Gene3D" id="3.30.390.30">
    <property type="match status" value="1"/>
</dbReference>
<sequence length="483" mass="53403">MTKEKPPCDFDLIVLGAGSAGLGLSLFMARIKQRVLLIDKTPEDVGGDCLNHGCVPSKALIHASRQVHQARQAAQFGLQVSGTADMAKVMDYVRERQDVIRHHENPEYLRGLGITVEIGEPTFVGDHDVQINDKTYRGRKIVIATGSRPQQLQVPGAEQVRLYDNQRVWDLRELPKRLLVVGGGPNGVELGQAMQRLGAQVTIVHHGASILEKEDPAIRAVLDERLRAEGLTIHLEAEVESFTSASQAQVKPKSGDSFTVDFDVVYVAIGRHVSFAGLELDKAGVEVDEKGHIKLDEHLQTTNPDIFVAGDAANSLKFSHGAELHVRLLLFNFFSPLKKKLSYDHFSWVTFTDPEVAHFGLDAAELDKRGTAYERWETDFADDDRAVVDSYRYGRLLLFIEKNALPLPGRKRRILGGAMVAPGAGELIQELILANTSGMGISEIFDKVYPYPVAARINQKLIVEHQEVSPLLQTALDVAYKLQ</sequence>
<dbReference type="SUPFAM" id="SSF51905">
    <property type="entry name" value="FAD/NAD(P)-binding domain"/>
    <property type="match status" value="1"/>
</dbReference>
<feature type="domain" description="Pyridine nucleotide-disulphide oxidoreductase dimerisation" evidence="11">
    <location>
        <begin position="348"/>
        <end position="455"/>
    </location>
</feature>
<evidence type="ECO:0000256" key="5">
    <source>
        <dbReference type="ARBA" id="ARBA00022857"/>
    </source>
</evidence>
<evidence type="ECO:0000256" key="2">
    <source>
        <dbReference type="ARBA" id="ARBA00007532"/>
    </source>
</evidence>
<dbReference type="PRINTS" id="PR00411">
    <property type="entry name" value="PNDRDTASEI"/>
</dbReference>
<comment type="cofactor">
    <cofactor evidence="1">
        <name>FAD</name>
        <dbReference type="ChEBI" id="CHEBI:57692"/>
    </cofactor>
</comment>
<keyword evidence="5" id="KW-0521">NADP</keyword>
<protein>
    <submittedName>
        <fullName evidence="13">Mercuric reductase</fullName>
    </submittedName>
</protein>
<evidence type="ECO:0000259" key="11">
    <source>
        <dbReference type="Pfam" id="PF02852"/>
    </source>
</evidence>
<dbReference type="InterPro" id="IPR016156">
    <property type="entry name" value="FAD/NAD-linked_Rdtase_dimer_sf"/>
</dbReference>
<name>A0ABP7SXJ2_9BACT</name>
<evidence type="ECO:0000256" key="8">
    <source>
        <dbReference type="ARBA" id="ARBA00023284"/>
    </source>
</evidence>
<dbReference type="PROSITE" id="PS00076">
    <property type="entry name" value="PYRIDINE_REDOX_1"/>
    <property type="match status" value="1"/>
</dbReference>
<evidence type="ECO:0000256" key="4">
    <source>
        <dbReference type="ARBA" id="ARBA00022827"/>
    </source>
</evidence>
<evidence type="ECO:0000256" key="10">
    <source>
        <dbReference type="SAM" id="Phobius"/>
    </source>
</evidence>
<dbReference type="InterPro" id="IPR036188">
    <property type="entry name" value="FAD/NAD-bd_sf"/>
</dbReference>
<evidence type="ECO:0000313" key="14">
    <source>
        <dbReference type="Proteomes" id="UP001500567"/>
    </source>
</evidence>